<dbReference type="InterPro" id="IPR006166">
    <property type="entry name" value="ERCC4_domain"/>
</dbReference>
<dbReference type="CDD" id="cd20077">
    <property type="entry name" value="XPF_nuclease_FANCM"/>
    <property type="match status" value="1"/>
</dbReference>
<dbReference type="InterPro" id="IPR011335">
    <property type="entry name" value="Restrct_endonuc-II-like"/>
</dbReference>
<feature type="region of interest" description="Disordered" evidence="5">
    <location>
        <begin position="154"/>
        <end position="210"/>
    </location>
</feature>
<dbReference type="PANTHER" id="PTHR14025">
    <property type="entry name" value="FANCONI ANEMIA GROUP M FANCM FAMILY MEMBER"/>
    <property type="match status" value="1"/>
</dbReference>
<dbReference type="AlphaFoldDB" id="A0A452HWF1"/>
<evidence type="ECO:0000313" key="7">
    <source>
        <dbReference type="Ensembl" id="ENSGAGP00000019449.1"/>
    </source>
</evidence>
<feature type="compositionally biased region" description="Polar residues" evidence="5">
    <location>
        <begin position="158"/>
        <end position="175"/>
    </location>
</feature>
<dbReference type="GO" id="GO:0043138">
    <property type="term" value="F:3'-5' DNA helicase activity"/>
    <property type="evidence" value="ECO:0007669"/>
    <property type="project" value="TreeGrafter"/>
</dbReference>
<feature type="compositionally biased region" description="Polar residues" evidence="5">
    <location>
        <begin position="187"/>
        <end position="209"/>
    </location>
</feature>
<organism evidence="7 8">
    <name type="scientific">Gopherus agassizii</name>
    <name type="common">Agassiz's desert tortoise</name>
    <dbReference type="NCBI Taxonomy" id="38772"/>
    <lineage>
        <taxon>Eukaryota</taxon>
        <taxon>Metazoa</taxon>
        <taxon>Chordata</taxon>
        <taxon>Craniata</taxon>
        <taxon>Vertebrata</taxon>
        <taxon>Euteleostomi</taxon>
        <taxon>Archelosauria</taxon>
        <taxon>Testudinata</taxon>
        <taxon>Testudines</taxon>
        <taxon>Cryptodira</taxon>
        <taxon>Durocryptodira</taxon>
        <taxon>Testudinoidea</taxon>
        <taxon>Testudinidae</taxon>
        <taxon>Gopherus</taxon>
    </lineage>
</organism>
<evidence type="ECO:0000256" key="2">
    <source>
        <dbReference type="ARBA" id="ARBA00022801"/>
    </source>
</evidence>
<dbReference type="PANTHER" id="PTHR14025:SF20">
    <property type="entry name" value="FANCONI ANEMIA GROUP M PROTEIN"/>
    <property type="match status" value="1"/>
</dbReference>
<dbReference type="GO" id="GO:0036297">
    <property type="term" value="P:interstrand cross-link repair"/>
    <property type="evidence" value="ECO:0007669"/>
    <property type="project" value="TreeGrafter"/>
</dbReference>
<reference evidence="7" key="3">
    <citation type="submission" date="2025-09" db="UniProtKB">
        <authorList>
            <consortium name="Ensembl"/>
        </authorList>
    </citation>
    <scope>IDENTIFICATION</scope>
</reference>
<dbReference type="GO" id="GO:0009378">
    <property type="term" value="F:four-way junction helicase activity"/>
    <property type="evidence" value="ECO:0007669"/>
    <property type="project" value="TreeGrafter"/>
</dbReference>
<keyword evidence="3" id="KW-0347">Helicase</keyword>
<evidence type="ECO:0000259" key="6">
    <source>
        <dbReference type="SMART" id="SM00891"/>
    </source>
</evidence>
<dbReference type="GO" id="GO:0045003">
    <property type="term" value="P:double-strand break repair via synthesis-dependent strand annealing"/>
    <property type="evidence" value="ECO:0007669"/>
    <property type="project" value="TreeGrafter"/>
</dbReference>
<keyword evidence="2" id="KW-0378">Hydrolase</keyword>
<evidence type="ECO:0000256" key="4">
    <source>
        <dbReference type="ARBA" id="ARBA00022840"/>
    </source>
</evidence>
<dbReference type="GO" id="GO:0005524">
    <property type="term" value="F:ATP binding"/>
    <property type="evidence" value="ECO:0007669"/>
    <property type="project" value="UniProtKB-KW"/>
</dbReference>
<dbReference type="Proteomes" id="UP000291020">
    <property type="component" value="Unassembled WGS sequence"/>
</dbReference>
<dbReference type="Ensembl" id="ENSGAGT00000022148.1">
    <property type="protein sequence ID" value="ENSGAGP00000019449.1"/>
    <property type="gene ID" value="ENSGAGG00000014344.1"/>
</dbReference>
<proteinExistence type="predicted"/>
<dbReference type="GO" id="GO:0016787">
    <property type="term" value="F:hydrolase activity"/>
    <property type="evidence" value="ECO:0007669"/>
    <property type="project" value="UniProtKB-KW"/>
</dbReference>
<dbReference type="Gene3D" id="1.10.150.20">
    <property type="entry name" value="5' to 3' exonuclease, C-terminal subdomain"/>
    <property type="match status" value="1"/>
</dbReference>
<dbReference type="SUPFAM" id="SSF52980">
    <property type="entry name" value="Restriction endonuclease-like"/>
    <property type="match status" value="1"/>
</dbReference>
<evidence type="ECO:0000313" key="8">
    <source>
        <dbReference type="Proteomes" id="UP000291020"/>
    </source>
</evidence>
<feature type="domain" description="ERCC4" evidence="6">
    <location>
        <begin position="263"/>
        <end position="346"/>
    </location>
</feature>
<evidence type="ECO:0000256" key="3">
    <source>
        <dbReference type="ARBA" id="ARBA00022806"/>
    </source>
</evidence>
<keyword evidence="4" id="KW-0067">ATP-binding</keyword>
<sequence>DISSDESDSENELNSSLNQFLNDETQFTEVLNDSEMEGVYLKSVCSPALGNRYKMVHRGFNSIAVFSQIPEQDEAYLADSFCVEEEEEESLRKSDSGEEEEACVNFDLVMDERSASGRKQYFTRRRVKLNQAKTEQNCAVPLTKKRSRIIVLDDSSGDETNVSNQRPIKTASPRTDYSHVHLPKSLPSDSPGQHNTPARKNPILQPQENKGQRLINLKTSVSEVLDFQPENRGRDTWCSASKGNSAAATPISAGLLERKASLCILVDSREISSGSEIISSLKAVHGVKVQVCSLGGCDYIVSNRMAVERRTQSELLNSMNRNRVTQRIQHLQSMFERICVIVEKDRIKAGETSRLFQRTKYYDAMLSALIRAGIRILFSSCQEESAHLLKDLVLVEQRKNVAICVPTEVKGAKEEALRFYLSIPNISYLAALNMCHGFASVKKMVNR</sequence>
<reference evidence="7" key="2">
    <citation type="submission" date="2025-08" db="UniProtKB">
        <authorList>
            <consortium name="Ensembl"/>
        </authorList>
    </citation>
    <scope>IDENTIFICATION</scope>
</reference>
<dbReference type="STRING" id="38772.ENSGAGP00000019449"/>
<dbReference type="Pfam" id="PF02732">
    <property type="entry name" value="ERCC4"/>
    <property type="match status" value="1"/>
</dbReference>
<keyword evidence="1" id="KW-0547">Nucleotide-binding</keyword>
<dbReference type="InterPro" id="IPR047418">
    <property type="entry name" value="XPF_nuclease_FANCM"/>
</dbReference>
<evidence type="ECO:0000256" key="5">
    <source>
        <dbReference type="SAM" id="MobiDB-lite"/>
    </source>
</evidence>
<evidence type="ECO:0000256" key="1">
    <source>
        <dbReference type="ARBA" id="ARBA00022741"/>
    </source>
</evidence>
<dbReference type="GO" id="GO:0004518">
    <property type="term" value="F:nuclease activity"/>
    <property type="evidence" value="ECO:0007669"/>
    <property type="project" value="InterPro"/>
</dbReference>
<reference evidence="8" key="1">
    <citation type="journal article" date="2017" name="PLoS ONE">
        <title>The Agassiz's desert tortoise genome provides a resource for the conservation of a threatened species.</title>
        <authorList>
            <person name="Tollis M."/>
            <person name="DeNardo D.F."/>
            <person name="Cornelius J.A."/>
            <person name="Dolby G.A."/>
            <person name="Edwards T."/>
            <person name="Henen B.T."/>
            <person name="Karl A.E."/>
            <person name="Murphy R.W."/>
            <person name="Kusumi K."/>
        </authorList>
    </citation>
    <scope>NUCLEOTIDE SEQUENCE [LARGE SCALE GENOMIC DNA]</scope>
</reference>
<dbReference type="GO" id="GO:0000400">
    <property type="term" value="F:four-way junction DNA binding"/>
    <property type="evidence" value="ECO:0007669"/>
    <property type="project" value="TreeGrafter"/>
</dbReference>
<dbReference type="Gene3D" id="3.40.50.10130">
    <property type="match status" value="1"/>
</dbReference>
<protein>
    <recommendedName>
        <fullName evidence="6">ERCC4 domain-containing protein</fullName>
    </recommendedName>
</protein>
<dbReference type="SMART" id="SM00891">
    <property type="entry name" value="ERCC4"/>
    <property type="match status" value="1"/>
</dbReference>
<keyword evidence="8" id="KW-1185">Reference proteome</keyword>
<accession>A0A452HWF1</accession>
<name>A0A452HWF1_9SAUR</name>